<sequence length="40" mass="4704">MDKQAWFDSCLHPHWRWDADNSVVKCDSLETRDVVCKPNA</sequence>
<dbReference type="Proteomes" id="UP000011991">
    <property type="component" value="Unassembled WGS sequence"/>
</dbReference>
<gene>
    <name evidence="1" type="ORF">RMSM_02386</name>
</gene>
<dbReference type="EMBL" id="ANOG01000334">
    <property type="protein sequence ID" value="EMI20686.1"/>
    <property type="molecule type" value="Genomic_DNA"/>
</dbReference>
<accession>M5RNA2</accession>
<protein>
    <submittedName>
        <fullName evidence="1">Uncharacterized protein</fullName>
    </submittedName>
</protein>
<dbReference type="AlphaFoldDB" id="M5RNA2"/>
<comment type="caution">
    <text evidence="1">The sequence shown here is derived from an EMBL/GenBank/DDBJ whole genome shotgun (WGS) entry which is preliminary data.</text>
</comment>
<organism evidence="1 2">
    <name type="scientific">Rhodopirellula maiorica SM1</name>
    <dbReference type="NCBI Taxonomy" id="1265738"/>
    <lineage>
        <taxon>Bacteria</taxon>
        <taxon>Pseudomonadati</taxon>
        <taxon>Planctomycetota</taxon>
        <taxon>Planctomycetia</taxon>
        <taxon>Pirellulales</taxon>
        <taxon>Pirellulaceae</taxon>
        <taxon>Novipirellula</taxon>
    </lineage>
</organism>
<name>M5RNA2_9BACT</name>
<reference evidence="1 2" key="1">
    <citation type="journal article" date="2013" name="Mar. Genomics">
        <title>Expression of sulfatases in Rhodopirellula baltica and the diversity of sulfatases in the genus Rhodopirellula.</title>
        <authorList>
            <person name="Wegner C.E."/>
            <person name="Richter-Heitmann T."/>
            <person name="Klindworth A."/>
            <person name="Klockow C."/>
            <person name="Richter M."/>
            <person name="Achstetter T."/>
            <person name="Glockner F.O."/>
            <person name="Harder J."/>
        </authorList>
    </citation>
    <scope>NUCLEOTIDE SEQUENCE [LARGE SCALE GENOMIC DNA]</scope>
    <source>
        <strain evidence="1 2">SM1</strain>
    </source>
</reference>
<evidence type="ECO:0000313" key="1">
    <source>
        <dbReference type="EMBL" id="EMI20686.1"/>
    </source>
</evidence>
<keyword evidence="2" id="KW-1185">Reference proteome</keyword>
<evidence type="ECO:0000313" key="2">
    <source>
        <dbReference type="Proteomes" id="UP000011991"/>
    </source>
</evidence>
<proteinExistence type="predicted"/>